<feature type="transmembrane region" description="Helical" evidence="1">
    <location>
        <begin position="161"/>
        <end position="185"/>
    </location>
</feature>
<dbReference type="Proteomes" id="UP000264071">
    <property type="component" value="Unassembled WGS sequence"/>
</dbReference>
<evidence type="ECO:0008006" key="4">
    <source>
        <dbReference type="Google" id="ProtNLM"/>
    </source>
</evidence>
<evidence type="ECO:0000256" key="1">
    <source>
        <dbReference type="SAM" id="Phobius"/>
    </source>
</evidence>
<dbReference type="AlphaFoldDB" id="A0A3D4VF52"/>
<protein>
    <recommendedName>
        <fullName evidence="4">Yip1 domain-containing protein</fullName>
    </recommendedName>
</protein>
<evidence type="ECO:0000313" key="2">
    <source>
        <dbReference type="EMBL" id="HCT58977.1"/>
    </source>
</evidence>
<reference evidence="2 3" key="1">
    <citation type="journal article" date="2018" name="Nat. Biotechnol.">
        <title>A standardized bacterial taxonomy based on genome phylogeny substantially revises the tree of life.</title>
        <authorList>
            <person name="Parks D.H."/>
            <person name="Chuvochina M."/>
            <person name="Waite D.W."/>
            <person name="Rinke C."/>
            <person name="Skarshewski A."/>
            <person name="Chaumeil P.A."/>
            <person name="Hugenholtz P."/>
        </authorList>
    </citation>
    <scope>NUCLEOTIDE SEQUENCE [LARGE SCALE GENOMIC DNA]</scope>
    <source>
        <strain evidence="2">UBA8844</strain>
    </source>
</reference>
<feature type="transmembrane region" description="Helical" evidence="1">
    <location>
        <begin position="91"/>
        <end position="110"/>
    </location>
</feature>
<feature type="transmembrane region" description="Helical" evidence="1">
    <location>
        <begin position="221"/>
        <end position="238"/>
    </location>
</feature>
<organism evidence="2 3">
    <name type="scientific">Gemmatimonas aurantiaca</name>
    <dbReference type="NCBI Taxonomy" id="173480"/>
    <lineage>
        <taxon>Bacteria</taxon>
        <taxon>Pseudomonadati</taxon>
        <taxon>Gemmatimonadota</taxon>
        <taxon>Gemmatimonadia</taxon>
        <taxon>Gemmatimonadales</taxon>
        <taxon>Gemmatimonadaceae</taxon>
        <taxon>Gemmatimonas</taxon>
    </lineage>
</organism>
<comment type="caution">
    <text evidence="2">The sequence shown here is derived from an EMBL/GenBank/DDBJ whole genome shotgun (WGS) entry which is preliminary data.</text>
</comment>
<accession>A0A3D4VF52</accession>
<name>A0A3D4VF52_9BACT</name>
<feature type="transmembrane region" description="Helical" evidence="1">
    <location>
        <begin position="250"/>
        <end position="267"/>
    </location>
</feature>
<evidence type="ECO:0000313" key="3">
    <source>
        <dbReference type="Proteomes" id="UP000264071"/>
    </source>
</evidence>
<keyword evidence="1" id="KW-1133">Transmembrane helix</keyword>
<keyword evidence="1" id="KW-0812">Transmembrane</keyword>
<gene>
    <name evidence="2" type="ORF">DGD08_17390</name>
</gene>
<dbReference type="EMBL" id="DPIY01000012">
    <property type="protein sequence ID" value="HCT58977.1"/>
    <property type="molecule type" value="Genomic_DNA"/>
</dbReference>
<sequence length="268" mass="29502">MLGVNDRLLSPRLLTIALQRVLGVVIRHALQLRAETTPYEREEAMKTQDVAVEDPGASEQSARSSLTRSLSAVTSVLVSPRSAFVEIRTGIQLWVPVLLIAMYRVCWLYVQYAPGRRLDKVMLNLGVQAVIVVAEYAALALPLFTLLWIQGGKFALRSLFAVLLTAASVCELGSLIAALVGRAFFDLPTDPAGQVLTNLGWLISAEQHRALHHVLARLDVLELYALVLVAWGAGYVVQGLTRQQIWRTTAVTWVGIVASLTFIKWFVS</sequence>
<keyword evidence="1" id="KW-0472">Membrane</keyword>
<feature type="transmembrane region" description="Helical" evidence="1">
    <location>
        <begin position="130"/>
        <end position="149"/>
    </location>
</feature>
<proteinExistence type="predicted"/>